<keyword evidence="1" id="KW-0812">Transmembrane</keyword>
<proteinExistence type="predicted"/>
<dbReference type="EMBL" id="CAJFDI010000003">
    <property type="protein sequence ID" value="CAD5219587.1"/>
    <property type="molecule type" value="Genomic_DNA"/>
</dbReference>
<keyword evidence="1" id="KW-1133">Transmembrane helix</keyword>
<evidence type="ECO:0000313" key="5">
    <source>
        <dbReference type="Proteomes" id="UP000659654"/>
    </source>
</evidence>
<gene>
    <name evidence="3" type="ORF">BXYJ_LOCUS5753</name>
</gene>
<dbReference type="Pfam" id="PF10318">
    <property type="entry name" value="7TM_GPCR_Srh"/>
    <property type="match status" value="1"/>
</dbReference>
<reference evidence="6" key="1">
    <citation type="submission" date="2016-11" db="UniProtKB">
        <authorList>
            <consortium name="WormBaseParasite"/>
        </authorList>
    </citation>
    <scope>IDENTIFICATION</scope>
</reference>
<dbReference type="Gene3D" id="1.20.1070.10">
    <property type="entry name" value="Rhodopsin 7-helix transmembrane proteins"/>
    <property type="match status" value="1"/>
</dbReference>
<evidence type="ECO:0000256" key="1">
    <source>
        <dbReference type="SAM" id="Phobius"/>
    </source>
</evidence>
<feature type="transmembrane region" description="Helical" evidence="1">
    <location>
        <begin position="215"/>
        <end position="240"/>
    </location>
</feature>
<dbReference type="EMBL" id="CAJFCV020000003">
    <property type="protein sequence ID" value="CAG9105012.1"/>
    <property type="molecule type" value="Genomic_DNA"/>
</dbReference>
<name>A0A1I7RQR7_BURXY</name>
<sequence>MWAAVLSVIAWKLCSQHLTAKSIVTISCYKQLLADFQTYPQNLCGSAIKWWPAGIVNFEADTVIFEFMAFHFLHLGHRTAAFTEGALLILVVIVLPIQAVVRYGNLRSKPLSSAQLDGMFIFCIFIAILYGLLTSAAVSPWEPPNLPADAYPQVIVVVQLNAAISRAMTFVCVFLVITTYALIVIYTLKARMLMKTMQRVISNETKRLQARMRKLIIIQTVFPLFCLVTPTFLLGAYPYLDLKNYTHLLNDFCTTCFIWISLFNPLSVIMLMPQYRRKFFRALCWGTSPKSPAATMVTSIAEAQTVRRQ</sequence>
<evidence type="ECO:0000256" key="2">
    <source>
        <dbReference type="SAM" id="SignalP"/>
    </source>
</evidence>
<keyword evidence="1" id="KW-0472">Membrane</keyword>
<feature type="transmembrane region" description="Helical" evidence="1">
    <location>
        <begin position="116"/>
        <end position="138"/>
    </location>
</feature>
<dbReference type="InterPro" id="IPR019422">
    <property type="entry name" value="7TM_GPCR_serpentine_rcpt_Srh"/>
</dbReference>
<protein>
    <submittedName>
        <fullName evidence="3">(pine wood nematode) hypothetical protein</fullName>
    </submittedName>
</protein>
<dbReference type="AlphaFoldDB" id="A0A1I7RQR7"/>
<dbReference type="Proteomes" id="UP000095284">
    <property type="component" value="Unplaced"/>
</dbReference>
<feature type="signal peptide" evidence="2">
    <location>
        <begin position="1"/>
        <end position="20"/>
    </location>
</feature>
<feature type="chain" id="PRO_5036021904" evidence="2">
    <location>
        <begin position="21"/>
        <end position="309"/>
    </location>
</feature>
<feature type="transmembrane region" description="Helical" evidence="1">
    <location>
        <begin position="252"/>
        <end position="272"/>
    </location>
</feature>
<feature type="transmembrane region" description="Helical" evidence="1">
    <location>
        <begin position="85"/>
        <end position="104"/>
    </location>
</feature>
<feature type="transmembrane region" description="Helical" evidence="1">
    <location>
        <begin position="167"/>
        <end position="188"/>
    </location>
</feature>
<organism evidence="4 6">
    <name type="scientific">Bursaphelenchus xylophilus</name>
    <name type="common">Pinewood nematode worm</name>
    <name type="synonym">Aphelenchoides xylophilus</name>
    <dbReference type="NCBI Taxonomy" id="6326"/>
    <lineage>
        <taxon>Eukaryota</taxon>
        <taxon>Metazoa</taxon>
        <taxon>Ecdysozoa</taxon>
        <taxon>Nematoda</taxon>
        <taxon>Chromadorea</taxon>
        <taxon>Rhabditida</taxon>
        <taxon>Tylenchina</taxon>
        <taxon>Tylenchomorpha</taxon>
        <taxon>Aphelenchoidea</taxon>
        <taxon>Aphelenchoididae</taxon>
        <taxon>Bursaphelenchus</taxon>
    </lineage>
</organism>
<evidence type="ECO:0000313" key="6">
    <source>
        <dbReference type="WBParaSite" id="BXY_0306200.1"/>
    </source>
</evidence>
<dbReference type="OrthoDB" id="5796723at2759"/>
<evidence type="ECO:0000313" key="4">
    <source>
        <dbReference type="Proteomes" id="UP000095284"/>
    </source>
</evidence>
<dbReference type="WBParaSite" id="BXY_0306200.1">
    <property type="protein sequence ID" value="BXY_0306200.1"/>
    <property type="gene ID" value="BXY_0306200"/>
</dbReference>
<reference evidence="3" key="2">
    <citation type="submission" date="2020-09" db="EMBL/GenBank/DDBJ databases">
        <authorList>
            <person name="Kikuchi T."/>
        </authorList>
    </citation>
    <scope>NUCLEOTIDE SEQUENCE</scope>
    <source>
        <strain evidence="3">Ka4C1</strain>
    </source>
</reference>
<keyword evidence="2" id="KW-0732">Signal</keyword>
<dbReference type="Proteomes" id="UP000582659">
    <property type="component" value="Unassembled WGS sequence"/>
</dbReference>
<dbReference type="Proteomes" id="UP000659654">
    <property type="component" value="Unassembled WGS sequence"/>
</dbReference>
<accession>A0A1I7RQR7</accession>
<evidence type="ECO:0000313" key="3">
    <source>
        <dbReference type="EMBL" id="CAD5219587.1"/>
    </source>
</evidence>
<keyword evidence="5" id="KW-1185">Reference proteome</keyword>
<dbReference type="SUPFAM" id="SSF81321">
    <property type="entry name" value="Family A G protein-coupled receptor-like"/>
    <property type="match status" value="1"/>
</dbReference>